<evidence type="ECO:0000256" key="5">
    <source>
        <dbReference type="ARBA" id="ARBA00023136"/>
    </source>
</evidence>
<dbReference type="InterPro" id="IPR018076">
    <property type="entry name" value="T2SS_GspF_dom"/>
</dbReference>
<keyword evidence="5 6" id="KW-0472">Membrane</keyword>
<dbReference type="PANTHER" id="PTHR35007:SF2">
    <property type="entry name" value="PILUS ASSEMBLE PROTEIN"/>
    <property type="match status" value="1"/>
</dbReference>
<dbReference type="PANTHER" id="PTHR35007">
    <property type="entry name" value="INTEGRAL MEMBRANE PROTEIN-RELATED"/>
    <property type="match status" value="1"/>
</dbReference>
<proteinExistence type="predicted"/>
<evidence type="ECO:0000256" key="2">
    <source>
        <dbReference type="ARBA" id="ARBA00022475"/>
    </source>
</evidence>
<evidence type="ECO:0000256" key="4">
    <source>
        <dbReference type="ARBA" id="ARBA00022989"/>
    </source>
</evidence>
<feature type="transmembrane region" description="Helical" evidence="6">
    <location>
        <begin position="286"/>
        <end position="306"/>
    </location>
</feature>
<dbReference type="Proteomes" id="UP001501586">
    <property type="component" value="Unassembled WGS sequence"/>
</dbReference>
<evidence type="ECO:0000313" key="8">
    <source>
        <dbReference type="EMBL" id="GAA4282837.1"/>
    </source>
</evidence>
<protein>
    <submittedName>
        <fullName evidence="8">Type II secretion system F family protein</fullName>
    </submittedName>
</protein>
<organism evidence="8 9">
    <name type="scientific">Brevibacterium daeguense</name>
    <dbReference type="NCBI Taxonomy" id="909936"/>
    <lineage>
        <taxon>Bacteria</taxon>
        <taxon>Bacillati</taxon>
        <taxon>Actinomycetota</taxon>
        <taxon>Actinomycetes</taxon>
        <taxon>Micrococcales</taxon>
        <taxon>Brevibacteriaceae</taxon>
        <taxon>Brevibacterium</taxon>
    </lineage>
</organism>
<accession>A0ABP8EFT9</accession>
<keyword evidence="3 6" id="KW-0812">Transmembrane</keyword>
<evidence type="ECO:0000256" key="3">
    <source>
        <dbReference type="ARBA" id="ARBA00022692"/>
    </source>
</evidence>
<keyword evidence="2" id="KW-1003">Cell membrane</keyword>
<feature type="transmembrane region" description="Helical" evidence="6">
    <location>
        <begin position="140"/>
        <end position="161"/>
    </location>
</feature>
<feature type="transmembrane region" description="Helical" evidence="6">
    <location>
        <begin position="114"/>
        <end position="134"/>
    </location>
</feature>
<dbReference type="RefSeq" id="WP_236865020.1">
    <property type="nucleotide sequence ID" value="NZ_BAABAZ010000004.1"/>
</dbReference>
<evidence type="ECO:0000259" key="7">
    <source>
        <dbReference type="Pfam" id="PF00482"/>
    </source>
</evidence>
<reference evidence="9" key="1">
    <citation type="journal article" date="2019" name="Int. J. Syst. Evol. Microbiol.">
        <title>The Global Catalogue of Microorganisms (GCM) 10K type strain sequencing project: providing services to taxonomists for standard genome sequencing and annotation.</title>
        <authorList>
            <consortium name="The Broad Institute Genomics Platform"/>
            <consortium name="The Broad Institute Genome Sequencing Center for Infectious Disease"/>
            <person name="Wu L."/>
            <person name="Ma J."/>
        </authorList>
    </citation>
    <scope>NUCLEOTIDE SEQUENCE [LARGE SCALE GENOMIC DNA]</scope>
    <source>
        <strain evidence="9">JCM 17458</strain>
    </source>
</reference>
<name>A0ABP8EFT9_9MICO</name>
<keyword evidence="9" id="KW-1185">Reference proteome</keyword>
<feature type="domain" description="Type II secretion system protein GspF" evidence="7">
    <location>
        <begin position="180"/>
        <end position="305"/>
    </location>
</feature>
<dbReference type="Pfam" id="PF00482">
    <property type="entry name" value="T2SSF"/>
    <property type="match status" value="1"/>
</dbReference>
<evidence type="ECO:0000313" key="9">
    <source>
        <dbReference type="Proteomes" id="UP001501586"/>
    </source>
</evidence>
<comment type="caution">
    <text evidence="8">The sequence shown here is derived from an EMBL/GenBank/DDBJ whole genome shotgun (WGS) entry which is preliminary data.</text>
</comment>
<feature type="transmembrane region" description="Helical" evidence="6">
    <location>
        <begin position="12"/>
        <end position="35"/>
    </location>
</feature>
<dbReference type="EMBL" id="BAABAZ010000004">
    <property type="protein sequence ID" value="GAA4282837.1"/>
    <property type="molecule type" value="Genomic_DNA"/>
</dbReference>
<comment type="subcellular location">
    <subcellularLocation>
        <location evidence="1">Cell membrane</location>
        <topology evidence="1">Multi-pass membrane protein</topology>
    </subcellularLocation>
</comment>
<keyword evidence="4 6" id="KW-1133">Transmembrane helix</keyword>
<evidence type="ECO:0000256" key="1">
    <source>
        <dbReference type="ARBA" id="ARBA00004651"/>
    </source>
</evidence>
<gene>
    <name evidence="8" type="ORF">GCM10022261_03680</name>
</gene>
<evidence type="ECO:0000256" key="6">
    <source>
        <dbReference type="SAM" id="Phobius"/>
    </source>
</evidence>
<sequence length="316" mass="33827">MNIDSLDLSNPAAVIGAGLLLGLSLAYFVAVLPVFRKPSLDDRIAPYLRDRPRVAKMYGPPVPADAGVLGLARSLAVRAGEWLSSRLTTDASIITRLSRLGPSETIEKFRAHQILLIAAGIVSGALLGTLVSIGRGFNPAAFVLIPAMGGVCGHFLNDWLLSRRVRRREERILAEFPTIAELLALSITAGEGTVDALERSCRSTTGELSEELRSTLAEARTGTPLIEALDNLGRRTGIPSIVQFVDGIAVAIARGTPLAEVLRAQAGDVREEGRRRLMELSGKKEVGMLVPVVLFVLPVTVLFAVFPSLAVLELTH</sequence>